<evidence type="ECO:0000256" key="8">
    <source>
        <dbReference type="SAM" id="Phobius"/>
    </source>
</evidence>
<dbReference type="RefSeq" id="WP_043661237.1">
    <property type="nucleotide sequence ID" value="NZ_JBBNPO010000002.1"/>
</dbReference>
<feature type="transmembrane region" description="Helical" evidence="8">
    <location>
        <begin position="126"/>
        <end position="149"/>
    </location>
</feature>
<proteinExistence type="predicted"/>
<dbReference type="GO" id="GO:0005249">
    <property type="term" value="F:voltage-gated potassium channel activity"/>
    <property type="evidence" value="ECO:0007669"/>
    <property type="project" value="InterPro"/>
</dbReference>
<evidence type="ECO:0000256" key="6">
    <source>
        <dbReference type="ARBA" id="ARBA00023136"/>
    </source>
</evidence>
<feature type="transmembrane region" description="Helical" evidence="8">
    <location>
        <begin position="161"/>
        <end position="179"/>
    </location>
</feature>
<evidence type="ECO:0000256" key="3">
    <source>
        <dbReference type="ARBA" id="ARBA00022692"/>
    </source>
</evidence>
<evidence type="ECO:0000313" key="11">
    <source>
        <dbReference type="Proteomes" id="UP000238081"/>
    </source>
</evidence>
<evidence type="ECO:0000256" key="7">
    <source>
        <dbReference type="ARBA" id="ARBA00023303"/>
    </source>
</evidence>
<dbReference type="Gene3D" id="1.10.287.70">
    <property type="match status" value="1"/>
</dbReference>
<keyword evidence="6 8" id="KW-0472">Membrane</keyword>
<feature type="domain" description="Potassium channel" evidence="9">
    <location>
        <begin position="133"/>
        <end position="211"/>
    </location>
</feature>
<keyword evidence="3 8" id="KW-0812">Transmembrane</keyword>
<keyword evidence="4 8" id="KW-1133">Transmembrane helix</keyword>
<dbReference type="GO" id="GO:0008076">
    <property type="term" value="C:voltage-gated potassium channel complex"/>
    <property type="evidence" value="ECO:0007669"/>
    <property type="project" value="InterPro"/>
</dbReference>
<comment type="caution">
    <text evidence="10">The sequence shown here is derived from an EMBL/GenBank/DDBJ whole genome shotgun (WGS) entry which is preliminary data.</text>
</comment>
<dbReference type="SUPFAM" id="SSF81324">
    <property type="entry name" value="Voltage-gated potassium channels"/>
    <property type="match status" value="1"/>
</dbReference>
<evidence type="ECO:0000256" key="2">
    <source>
        <dbReference type="ARBA" id="ARBA00022448"/>
    </source>
</evidence>
<comment type="subcellular location">
    <subcellularLocation>
        <location evidence="1">Membrane</location>
        <topology evidence="1">Multi-pass membrane protein</topology>
    </subcellularLocation>
</comment>
<name>A0A2S7FCJ0_CLOBU</name>
<feature type="transmembrane region" description="Helical" evidence="8">
    <location>
        <begin position="76"/>
        <end position="95"/>
    </location>
</feature>
<evidence type="ECO:0000259" key="9">
    <source>
        <dbReference type="Pfam" id="PF07885"/>
    </source>
</evidence>
<sequence>MRDLEFTKNEKAELIYDVVAGIMAVIAVLIVMMDFSSSFTERELYYIHIIDNIVYFSFVADYFIRMIFSKNKKKFFLHNIIDLIAIFPLGFFASVKYGSVLKLIRVVTYLLRLIGDIKEVVFTNNFIYALGITILITIAGSIGMYLFEVNNNGGINNYGDALWWSIVTVSTVGYGDISVVTRGGRIVACILMITGVGFLSMLTSTMSTFFFNRHTKRVINNNSENTQNSILDISNLSEENKKNIISYYNYLCFKEEYKP</sequence>
<dbReference type="PRINTS" id="PR00169">
    <property type="entry name" value="KCHANNEL"/>
</dbReference>
<evidence type="ECO:0000256" key="5">
    <source>
        <dbReference type="ARBA" id="ARBA00023065"/>
    </source>
</evidence>
<feature type="transmembrane region" description="Helical" evidence="8">
    <location>
        <begin position="185"/>
        <end position="211"/>
    </location>
</feature>
<feature type="transmembrane region" description="Helical" evidence="8">
    <location>
        <begin position="12"/>
        <end position="33"/>
    </location>
</feature>
<dbReference type="InterPro" id="IPR028325">
    <property type="entry name" value="VG_K_chnl"/>
</dbReference>
<feature type="transmembrane region" description="Helical" evidence="8">
    <location>
        <begin position="45"/>
        <end position="64"/>
    </location>
</feature>
<dbReference type="Proteomes" id="UP000238081">
    <property type="component" value="Unassembled WGS sequence"/>
</dbReference>
<dbReference type="Pfam" id="PF07885">
    <property type="entry name" value="Ion_trans_2"/>
    <property type="match status" value="1"/>
</dbReference>
<dbReference type="AlphaFoldDB" id="A0A2S7FCJ0"/>
<keyword evidence="5" id="KW-0406">Ion transport</keyword>
<dbReference type="InterPro" id="IPR027359">
    <property type="entry name" value="Volt_channel_dom_sf"/>
</dbReference>
<protein>
    <submittedName>
        <fullName evidence="10">Potassium channel protein</fullName>
    </submittedName>
</protein>
<dbReference type="PANTHER" id="PTHR11537">
    <property type="entry name" value="VOLTAGE-GATED POTASSIUM CHANNEL"/>
    <property type="match status" value="1"/>
</dbReference>
<dbReference type="EMBL" id="LRDH01000096">
    <property type="protein sequence ID" value="PPV15942.1"/>
    <property type="molecule type" value="Genomic_DNA"/>
</dbReference>
<dbReference type="Gene3D" id="1.20.120.350">
    <property type="entry name" value="Voltage-gated potassium channels. Chain C"/>
    <property type="match status" value="1"/>
</dbReference>
<accession>A0A2S7FCJ0</accession>
<gene>
    <name evidence="10" type="ORF">AWN73_02330</name>
</gene>
<keyword evidence="2" id="KW-0813">Transport</keyword>
<reference evidence="10 11" key="1">
    <citation type="submission" date="2016-01" db="EMBL/GenBank/DDBJ databases">
        <title>Characterization of the Clostridium difficile lineages that are prevalent in Hong Kong and China.</title>
        <authorList>
            <person name="Kwok J.S.-L."/>
            <person name="Lam W.-Y."/>
            <person name="Ip M."/>
            <person name="Chan T.-F."/>
            <person name="Hawkey P.M."/>
            <person name="Tsui S.K.-W."/>
        </authorList>
    </citation>
    <scope>NUCLEOTIDE SEQUENCE [LARGE SCALE GENOMIC DNA]</scope>
    <source>
        <strain evidence="10 11">300064</strain>
    </source>
</reference>
<keyword evidence="7 10" id="KW-0407">Ion channel</keyword>
<evidence type="ECO:0000256" key="1">
    <source>
        <dbReference type="ARBA" id="ARBA00004141"/>
    </source>
</evidence>
<dbReference type="Gene3D" id="1.20.5.110">
    <property type="match status" value="1"/>
</dbReference>
<dbReference type="PANTHER" id="PTHR11537:SF254">
    <property type="entry name" value="POTASSIUM VOLTAGE-GATED CHANNEL PROTEIN SHAB"/>
    <property type="match status" value="1"/>
</dbReference>
<organism evidence="10 11">
    <name type="scientific">Clostridium butyricum</name>
    <dbReference type="NCBI Taxonomy" id="1492"/>
    <lineage>
        <taxon>Bacteria</taxon>
        <taxon>Bacillati</taxon>
        <taxon>Bacillota</taxon>
        <taxon>Clostridia</taxon>
        <taxon>Eubacteriales</taxon>
        <taxon>Clostridiaceae</taxon>
        <taxon>Clostridium</taxon>
    </lineage>
</organism>
<evidence type="ECO:0000313" key="10">
    <source>
        <dbReference type="EMBL" id="PPV15942.1"/>
    </source>
</evidence>
<evidence type="ECO:0000256" key="4">
    <source>
        <dbReference type="ARBA" id="ARBA00022989"/>
    </source>
</evidence>
<dbReference type="InterPro" id="IPR013099">
    <property type="entry name" value="K_chnl_dom"/>
</dbReference>
<dbReference type="GO" id="GO:0001508">
    <property type="term" value="P:action potential"/>
    <property type="evidence" value="ECO:0007669"/>
    <property type="project" value="TreeGrafter"/>
</dbReference>